<dbReference type="EMBL" id="JBHRYR010000003">
    <property type="protein sequence ID" value="MFC3852764.1"/>
    <property type="molecule type" value="Genomic_DNA"/>
</dbReference>
<comment type="caution">
    <text evidence="5">The sequence shown here is derived from an EMBL/GenBank/DDBJ whole genome shotgun (WGS) entry which is preliminary data.</text>
</comment>
<dbReference type="Pfam" id="PF00456">
    <property type="entry name" value="Transketolase_N"/>
    <property type="match status" value="1"/>
</dbReference>
<comment type="cofactor">
    <cofactor evidence="1">
        <name>thiamine diphosphate</name>
        <dbReference type="ChEBI" id="CHEBI:58937"/>
    </cofactor>
</comment>
<dbReference type="PANTHER" id="PTHR47514">
    <property type="entry name" value="TRANSKETOLASE N-TERMINAL SECTION-RELATED"/>
    <property type="match status" value="1"/>
</dbReference>
<evidence type="ECO:0000256" key="3">
    <source>
        <dbReference type="ARBA" id="ARBA00023052"/>
    </source>
</evidence>
<dbReference type="RefSeq" id="WP_380695279.1">
    <property type="nucleotide sequence ID" value="NZ_JBHRYR010000003.1"/>
</dbReference>
<gene>
    <name evidence="5" type="ORF">ACFOOG_07960</name>
</gene>
<accession>A0ABV7ZW39</accession>
<proteinExistence type="inferred from homology"/>
<evidence type="ECO:0000313" key="6">
    <source>
        <dbReference type="Proteomes" id="UP001595617"/>
    </source>
</evidence>
<evidence type="ECO:0000256" key="2">
    <source>
        <dbReference type="ARBA" id="ARBA00007131"/>
    </source>
</evidence>
<feature type="domain" description="Transketolase N-terminal" evidence="4">
    <location>
        <begin position="14"/>
        <end position="254"/>
    </location>
</feature>
<name>A0ABV7ZW39_9GAMM</name>
<dbReference type="CDD" id="cd02012">
    <property type="entry name" value="TPP_TK"/>
    <property type="match status" value="1"/>
</dbReference>
<dbReference type="Gene3D" id="3.40.50.970">
    <property type="match status" value="1"/>
</dbReference>
<sequence>MMDDFNKTSKDLRRLIINKAYECGQSTHLGGALSMVDIMCVLYSKFLKFKPDEPKFEDRDIFILSKGHTVLGYLATLYHFKYFSKEVFDTFQVNGSKFIAHPIKNLDYGIESSNGSLGQGVSYASGMALGFKKREKENRVFVMMGDGECNEGSVWEAAQLSSEMQLNNLIVIVDKNDYRNDGSTAYDKSDLKLENMWSAFGWNTISINGHNFDEILDAFNNALNSETKPTAIIASTIKGKGISFMESNNDWHHNRITESVYEQCLVEMEKM</sequence>
<evidence type="ECO:0000256" key="1">
    <source>
        <dbReference type="ARBA" id="ARBA00001964"/>
    </source>
</evidence>
<dbReference type="Proteomes" id="UP001595617">
    <property type="component" value="Unassembled WGS sequence"/>
</dbReference>
<evidence type="ECO:0000313" key="5">
    <source>
        <dbReference type="EMBL" id="MFC3852764.1"/>
    </source>
</evidence>
<keyword evidence="6" id="KW-1185">Reference proteome</keyword>
<dbReference type="InterPro" id="IPR005474">
    <property type="entry name" value="Transketolase_N"/>
</dbReference>
<keyword evidence="3" id="KW-0786">Thiamine pyrophosphate</keyword>
<comment type="similarity">
    <text evidence="2">Belongs to the transketolase family.</text>
</comment>
<dbReference type="SUPFAM" id="SSF52518">
    <property type="entry name" value="Thiamin diphosphate-binding fold (THDP-binding)"/>
    <property type="match status" value="1"/>
</dbReference>
<dbReference type="PANTHER" id="PTHR47514:SF1">
    <property type="entry name" value="TRANSKETOLASE N-TERMINAL SECTION-RELATED"/>
    <property type="match status" value="1"/>
</dbReference>
<reference evidence="6" key="1">
    <citation type="journal article" date="2019" name="Int. J. Syst. Evol. Microbiol.">
        <title>The Global Catalogue of Microorganisms (GCM) 10K type strain sequencing project: providing services to taxonomists for standard genome sequencing and annotation.</title>
        <authorList>
            <consortium name="The Broad Institute Genomics Platform"/>
            <consortium name="The Broad Institute Genome Sequencing Center for Infectious Disease"/>
            <person name="Wu L."/>
            <person name="Ma J."/>
        </authorList>
    </citation>
    <scope>NUCLEOTIDE SEQUENCE [LARGE SCALE GENOMIC DNA]</scope>
    <source>
        <strain evidence="6">IBRC 10765</strain>
    </source>
</reference>
<dbReference type="InterPro" id="IPR029061">
    <property type="entry name" value="THDP-binding"/>
</dbReference>
<organism evidence="5 6">
    <name type="scientific">Saccharospirillum mangrovi</name>
    <dbReference type="NCBI Taxonomy" id="2161747"/>
    <lineage>
        <taxon>Bacteria</taxon>
        <taxon>Pseudomonadati</taxon>
        <taxon>Pseudomonadota</taxon>
        <taxon>Gammaproteobacteria</taxon>
        <taxon>Oceanospirillales</taxon>
        <taxon>Saccharospirillaceae</taxon>
        <taxon>Saccharospirillum</taxon>
    </lineage>
</organism>
<protein>
    <submittedName>
        <fullName evidence="5">Transketolase</fullName>
    </submittedName>
</protein>
<evidence type="ECO:0000259" key="4">
    <source>
        <dbReference type="Pfam" id="PF00456"/>
    </source>
</evidence>